<keyword evidence="3" id="KW-1185">Reference proteome</keyword>
<gene>
    <name evidence="2" type="ORF">B0H64DRAFT_246713</name>
</gene>
<name>A0AAE0H9L1_9PEZI</name>
<reference evidence="2" key="1">
    <citation type="journal article" date="2023" name="Mol. Phylogenet. Evol.">
        <title>Genome-scale phylogeny and comparative genomics of the fungal order Sordariales.</title>
        <authorList>
            <person name="Hensen N."/>
            <person name="Bonometti L."/>
            <person name="Westerberg I."/>
            <person name="Brannstrom I.O."/>
            <person name="Guillou S."/>
            <person name="Cros-Aarteil S."/>
            <person name="Calhoun S."/>
            <person name="Haridas S."/>
            <person name="Kuo A."/>
            <person name="Mondo S."/>
            <person name="Pangilinan J."/>
            <person name="Riley R."/>
            <person name="LaButti K."/>
            <person name="Andreopoulos B."/>
            <person name="Lipzen A."/>
            <person name="Chen C."/>
            <person name="Yan M."/>
            <person name="Daum C."/>
            <person name="Ng V."/>
            <person name="Clum A."/>
            <person name="Steindorff A."/>
            <person name="Ohm R.A."/>
            <person name="Martin F."/>
            <person name="Silar P."/>
            <person name="Natvig D.O."/>
            <person name="Lalanne C."/>
            <person name="Gautier V."/>
            <person name="Ament-Velasquez S.L."/>
            <person name="Kruys A."/>
            <person name="Hutchinson M.I."/>
            <person name="Powell A.J."/>
            <person name="Barry K."/>
            <person name="Miller A.N."/>
            <person name="Grigoriev I.V."/>
            <person name="Debuchy R."/>
            <person name="Gladieux P."/>
            <person name="Hiltunen Thoren M."/>
            <person name="Johannesson H."/>
        </authorList>
    </citation>
    <scope>NUCLEOTIDE SEQUENCE</scope>
    <source>
        <strain evidence="2">CBS 168.71</strain>
    </source>
</reference>
<proteinExistence type="predicted"/>
<accession>A0AAE0H9L1</accession>
<sequence>MGKRKRRKNASRCNPNHAQIALALTKNNRYRRESAFQGGDASLFHFHRVVQMRVNMNPIVIRARTENAVGRNPMSYRPDPVFRVGIDQGEGMWTGKPCVAEESKSELDRLPAVWLAKARLGNRRERGDGLGGHDRGARHVDLGLHLAAHGAGLVAAVARDVSGLAALVASLAGRVERAAVGGGAVAGNVAELAAGIALHRLRLAVASKVVRAAALVACCRTGSADESTPHRGKATTGDHGGGSGTRPGRVRDPGSGSTASPWWCGASGTRSTRGSVACLCSRADAARRRPRHGGQAHHTCSTPDEKLTT</sequence>
<organism evidence="2 3">
    <name type="scientific">Chaetomium fimeti</name>
    <dbReference type="NCBI Taxonomy" id="1854472"/>
    <lineage>
        <taxon>Eukaryota</taxon>
        <taxon>Fungi</taxon>
        <taxon>Dikarya</taxon>
        <taxon>Ascomycota</taxon>
        <taxon>Pezizomycotina</taxon>
        <taxon>Sordariomycetes</taxon>
        <taxon>Sordariomycetidae</taxon>
        <taxon>Sordariales</taxon>
        <taxon>Chaetomiaceae</taxon>
        <taxon>Chaetomium</taxon>
    </lineage>
</organism>
<comment type="caution">
    <text evidence="2">The sequence shown here is derived from an EMBL/GenBank/DDBJ whole genome shotgun (WGS) entry which is preliminary data.</text>
</comment>
<protein>
    <submittedName>
        <fullName evidence="2">Uncharacterized protein</fullName>
    </submittedName>
</protein>
<dbReference type="GeneID" id="87836874"/>
<evidence type="ECO:0000256" key="1">
    <source>
        <dbReference type="SAM" id="MobiDB-lite"/>
    </source>
</evidence>
<reference evidence="2" key="2">
    <citation type="submission" date="2023-06" db="EMBL/GenBank/DDBJ databases">
        <authorList>
            <consortium name="Lawrence Berkeley National Laboratory"/>
            <person name="Haridas S."/>
            <person name="Hensen N."/>
            <person name="Bonometti L."/>
            <person name="Westerberg I."/>
            <person name="Brannstrom I.O."/>
            <person name="Guillou S."/>
            <person name="Cros-Aarteil S."/>
            <person name="Calhoun S."/>
            <person name="Kuo A."/>
            <person name="Mondo S."/>
            <person name="Pangilinan J."/>
            <person name="Riley R."/>
            <person name="Labutti K."/>
            <person name="Andreopoulos B."/>
            <person name="Lipzen A."/>
            <person name="Chen C."/>
            <person name="Yanf M."/>
            <person name="Daum C."/>
            <person name="Ng V."/>
            <person name="Clum A."/>
            <person name="Steindorff A."/>
            <person name="Ohm R."/>
            <person name="Martin F."/>
            <person name="Silar P."/>
            <person name="Natvig D."/>
            <person name="Lalanne C."/>
            <person name="Gautier V."/>
            <person name="Ament-Velasquez S.L."/>
            <person name="Kruys A."/>
            <person name="Hutchinson M.I."/>
            <person name="Powell A.J."/>
            <person name="Barry K."/>
            <person name="Miller A.N."/>
            <person name="Grigoriev I.V."/>
            <person name="Debuchy R."/>
            <person name="Gladieux P."/>
            <person name="Thoren M.H."/>
            <person name="Johannesson H."/>
        </authorList>
    </citation>
    <scope>NUCLEOTIDE SEQUENCE</scope>
    <source>
        <strain evidence="2">CBS 168.71</strain>
    </source>
</reference>
<dbReference type="EMBL" id="JAUEPN010000009">
    <property type="protein sequence ID" value="KAK3291486.1"/>
    <property type="molecule type" value="Genomic_DNA"/>
</dbReference>
<dbReference type="Proteomes" id="UP001278766">
    <property type="component" value="Unassembled WGS sequence"/>
</dbReference>
<evidence type="ECO:0000313" key="3">
    <source>
        <dbReference type="Proteomes" id="UP001278766"/>
    </source>
</evidence>
<evidence type="ECO:0000313" key="2">
    <source>
        <dbReference type="EMBL" id="KAK3291486.1"/>
    </source>
</evidence>
<dbReference type="RefSeq" id="XP_062655000.1">
    <property type="nucleotide sequence ID" value="XM_062799926.1"/>
</dbReference>
<feature type="region of interest" description="Disordered" evidence="1">
    <location>
        <begin position="223"/>
        <end position="309"/>
    </location>
</feature>
<dbReference type="AlphaFoldDB" id="A0AAE0H9L1"/>